<evidence type="ECO:0000313" key="1">
    <source>
        <dbReference type="EMBL" id="ELK07608.1"/>
    </source>
</evidence>
<name>L5KAS6_PTEAL</name>
<keyword evidence="2" id="KW-1185">Reference proteome</keyword>
<sequence length="237" mass="25425">MPGPLPPPGPPPALHVLIRSELKERHQQRTVKKKGLRNAAPTFLVGQIAGDGADEGGEDSAPNLRPRNSPTWECAQAHVQSYFTSFHNHFFLHLPQQTVLPRCSQRKQNGAGTPSDLPTVLYPASLLTKKTDRKRRDTLGPAHCPLPVPLQPKAPSSLPGGFAGTLSKRGPGLGPALRPGVGSSAVCPHMTCAPQQSSLHLSASPLTPQIRASRRQPLSLCPLLHNPWESGQPPAFE</sequence>
<reference evidence="2" key="1">
    <citation type="journal article" date="2013" name="Science">
        <title>Comparative analysis of bat genomes provides insight into the evolution of flight and immunity.</title>
        <authorList>
            <person name="Zhang G."/>
            <person name="Cowled C."/>
            <person name="Shi Z."/>
            <person name="Huang Z."/>
            <person name="Bishop-Lilly K.A."/>
            <person name="Fang X."/>
            <person name="Wynne J.W."/>
            <person name="Xiong Z."/>
            <person name="Baker M.L."/>
            <person name="Zhao W."/>
            <person name="Tachedjian M."/>
            <person name="Zhu Y."/>
            <person name="Zhou P."/>
            <person name="Jiang X."/>
            <person name="Ng J."/>
            <person name="Yang L."/>
            <person name="Wu L."/>
            <person name="Xiao J."/>
            <person name="Feng Y."/>
            <person name="Chen Y."/>
            <person name="Sun X."/>
            <person name="Zhang Y."/>
            <person name="Marsh G.A."/>
            <person name="Crameri G."/>
            <person name="Broder C.C."/>
            <person name="Frey K.G."/>
            <person name="Wang L.F."/>
            <person name="Wang J."/>
        </authorList>
    </citation>
    <scope>NUCLEOTIDE SEQUENCE [LARGE SCALE GENOMIC DNA]</scope>
</reference>
<proteinExistence type="predicted"/>
<dbReference type="EMBL" id="KB030951">
    <property type="protein sequence ID" value="ELK07608.1"/>
    <property type="molecule type" value="Genomic_DNA"/>
</dbReference>
<evidence type="ECO:0000313" key="2">
    <source>
        <dbReference type="Proteomes" id="UP000010552"/>
    </source>
</evidence>
<dbReference type="AlphaFoldDB" id="L5KAS6"/>
<gene>
    <name evidence="1" type="ORF">PAL_GLEAN10013900</name>
</gene>
<dbReference type="InParanoid" id="L5KAS6"/>
<organism evidence="1 2">
    <name type="scientific">Pteropus alecto</name>
    <name type="common">Black flying fox</name>
    <dbReference type="NCBI Taxonomy" id="9402"/>
    <lineage>
        <taxon>Eukaryota</taxon>
        <taxon>Metazoa</taxon>
        <taxon>Chordata</taxon>
        <taxon>Craniata</taxon>
        <taxon>Vertebrata</taxon>
        <taxon>Euteleostomi</taxon>
        <taxon>Mammalia</taxon>
        <taxon>Eutheria</taxon>
        <taxon>Laurasiatheria</taxon>
        <taxon>Chiroptera</taxon>
        <taxon>Yinpterochiroptera</taxon>
        <taxon>Pteropodoidea</taxon>
        <taxon>Pteropodidae</taxon>
        <taxon>Pteropodinae</taxon>
        <taxon>Pteropus</taxon>
    </lineage>
</organism>
<dbReference type="Proteomes" id="UP000010552">
    <property type="component" value="Unassembled WGS sequence"/>
</dbReference>
<protein>
    <submittedName>
        <fullName evidence="1">Uncharacterized protein</fullName>
    </submittedName>
</protein>
<accession>L5KAS6</accession>